<comment type="caution">
    <text evidence="7">The sequence shown here is derived from an EMBL/GenBank/DDBJ whole genome shotgun (WGS) entry which is preliminary data.</text>
</comment>
<dbReference type="PANTHER" id="PTHR11764:SF20">
    <property type="entry name" value="LANOSTEROL SYNTHASE"/>
    <property type="match status" value="1"/>
</dbReference>
<evidence type="ECO:0000256" key="2">
    <source>
        <dbReference type="ARBA" id="ARBA00009755"/>
    </source>
</evidence>
<protein>
    <submittedName>
        <fullName evidence="7">Prenyltransferase/squalene oxidase repeat-containing protein</fullName>
    </submittedName>
</protein>
<dbReference type="InterPro" id="IPR008930">
    <property type="entry name" value="Terpenoid_cyclase/PrenylTrfase"/>
</dbReference>
<evidence type="ECO:0000313" key="8">
    <source>
        <dbReference type="Proteomes" id="UP001597169"/>
    </source>
</evidence>
<keyword evidence="3" id="KW-0677">Repeat</keyword>
<comment type="similarity">
    <text evidence="2">Belongs to the terpene cyclase/mutase family.</text>
</comment>
<dbReference type="Proteomes" id="UP001597169">
    <property type="component" value="Unassembled WGS sequence"/>
</dbReference>
<dbReference type="PANTHER" id="PTHR11764">
    <property type="entry name" value="TERPENE CYCLASE/MUTASE FAMILY MEMBER"/>
    <property type="match status" value="1"/>
</dbReference>
<name>A0ABW3Q389_9BACL</name>
<evidence type="ECO:0000259" key="6">
    <source>
        <dbReference type="Pfam" id="PF13249"/>
    </source>
</evidence>
<feature type="domain" description="Squalene cyclase C-terminal" evidence="5">
    <location>
        <begin position="306"/>
        <end position="621"/>
    </location>
</feature>
<dbReference type="InterPro" id="IPR018333">
    <property type="entry name" value="Squalene_cyclase"/>
</dbReference>
<dbReference type="Pfam" id="PF13243">
    <property type="entry name" value="SQHop_cyclase_C"/>
    <property type="match status" value="1"/>
</dbReference>
<dbReference type="RefSeq" id="WP_251582574.1">
    <property type="nucleotide sequence ID" value="NZ_JBHTKX010000001.1"/>
</dbReference>
<dbReference type="Pfam" id="PF13249">
    <property type="entry name" value="SQHop_cyclase_N"/>
    <property type="match status" value="1"/>
</dbReference>
<dbReference type="SFLD" id="SFLDG01016">
    <property type="entry name" value="Prenyltransferase_Like_2"/>
    <property type="match status" value="1"/>
</dbReference>
<dbReference type="NCBIfam" id="TIGR01787">
    <property type="entry name" value="squalene_cyclas"/>
    <property type="match status" value="1"/>
</dbReference>
<evidence type="ECO:0000259" key="5">
    <source>
        <dbReference type="Pfam" id="PF13243"/>
    </source>
</evidence>
<dbReference type="Gene3D" id="1.50.10.20">
    <property type="match status" value="2"/>
</dbReference>
<gene>
    <name evidence="7" type="ORF">ACFQ3J_15690</name>
</gene>
<evidence type="ECO:0000256" key="3">
    <source>
        <dbReference type="ARBA" id="ARBA00022737"/>
    </source>
</evidence>
<sequence>MNDQERPILHRLRAEIRERISNLQRLQEDDGSWRLPFETGPMTDAYMIILLTVMEMEDELVVPLVQRLKNRQSISGAWQLHDDDEGHLSSTVEAYTALLLSGYGERSDPMMKRAEAYIVAHGGVEGAHISTKFMLALNGLYPWPAVYPVPLYLIQLPRFSPLSFHRWSSYVRSHFASILILGYHKFSISPSSDMNLFHLFVTDKYEKLRRRHRKKQTPGSEKMGHGHRSYAKAALQKAEQYIIQNIEEDGSQYSYASSTFFMIYALLAAGYKRESPIIQQAVDGLKSFSCLISADEPELHIQNSPSTVWDTALISYVMQEAGADPQDVAVSRAIRYLLPLQLPRGIMPNQRSSYPGGWGFSESNSVNPDVDDTQAVLRALSRLSGQGDGVCRRAWRSGVQYLFHMQNKDGGWAAFEKNSTAAVVRLFRIPNFVDTAADPSCADITGRVMEFLGSHMGLSLSHSRVQDAVSWLLKQQNRDGSWYGRWGVSYIYGTWAAVTGLRAAGIHPDHPAIQKAVNWLWSIRLPDGGWGESCASDVLRRYKPAPYSTVVHTAWALDTLISVYNYPVQEMDDSIKNLIEWGRAGDQRSTYPTGAGLPGHFYIYYHSYPRVWPLLTMSHYVKKYN</sequence>
<comment type="pathway">
    <text evidence="1">Secondary metabolite biosynthesis; hopanoid biosynthesis.</text>
</comment>
<organism evidence="7 8">
    <name type="scientific">Paenibacillus provencensis</name>
    <dbReference type="NCBI Taxonomy" id="441151"/>
    <lineage>
        <taxon>Bacteria</taxon>
        <taxon>Bacillati</taxon>
        <taxon>Bacillota</taxon>
        <taxon>Bacilli</taxon>
        <taxon>Bacillales</taxon>
        <taxon>Paenibacillaceae</taxon>
        <taxon>Paenibacillus</taxon>
    </lineage>
</organism>
<accession>A0ABW3Q389</accession>
<proteinExistence type="inferred from homology"/>
<dbReference type="PROSITE" id="PS01074">
    <property type="entry name" value="TERPENE_SYNTHASES"/>
    <property type="match status" value="1"/>
</dbReference>
<evidence type="ECO:0000313" key="7">
    <source>
        <dbReference type="EMBL" id="MFD1129614.1"/>
    </source>
</evidence>
<dbReference type="EMBL" id="JBHTKX010000001">
    <property type="protein sequence ID" value="MFD1129614.1"/>
    <property type="molecule type" value="Genomic_DNA"/>
</dbReference>
<keyword evidence="4" id="KW-0413">Isomerase</keyword>
<reference evidence="8" key="1">
    <citation type="journal article" date="2019" name="Int. J. Syst. Evol. Microbiol.">
        <title>The Global Catalogue of Microorganisms (GCM) 10K type strain sequencing project: providing services to taxonomists for standard genome sequencing and annotation.</title>
        <authorList>
            <consortium name="The Broad Institute Genomics Platform"/>
            <consortium name="The Broad Institute Genome Sequencing Center for Infectious Disease"/>
            <person name="Wu L."/>
            <person name="Ma J."/>
        </authorList>
    </citation>
    <scope>NUCLEOTIDE SEQUENCE [LARGE SCALE GENOMIC DNA]</scope>
    <source>
        <strain evidence="8">CCUG 53519</strain>
    </source>
</reference>
<dbReference type="InterPro" id="IPR002365">
    <property type="entry name" value="Terpene_synthase_CS"/>
</dbReference>
<dbReference type="SUPFAM" id="SSF48239">
    <property type="entry name" value="Terpenoid cyclases/Protein prenyltransferases"/>
    <property type="match status" value="2"/>
</dbReference>
<feature type="domain" description="Squalene cyclase N-terminal" evidence="6">
    <location>
        <begin position="21"/>
        <end position="289"/>
    </location>
</feature>
<evidence type="ECO:0000256" key="1">
    <source>
        <dbReference type="ARBA" id="ARBA00004999"/>
    </source>
</evidence>
<dbReference type="InterPro" id="IPR032697">
    <property type="entry name" value="SQ_cyclase_N"/>
</dbReference>
<keyword evidence="8" id="KW-1185">Reference proteome</keyword>
<evidence type="ECO:0000256" key="4">
    <source>
        <dbReference type="ARBA" id="ARBA00023235"/>
    </source>
</evidence>
<dbReference type="InterPro" id="IPR032696">
    <property type="entry name" value="SQ_cyclase_C"/>
</dbReference>